<dbReference type="Pfam" id="PF04314">
    <property type="entry name" value="PCuAC"/>
    <property type="match status" value="1"/>
</dbReference>
<sequence>MFNKIKTMLLMFIALISFNATFALNNQLGNITIDDPWVRSAPPNAPILGAFMEISNHSDGDIKLLSANTNGYKRLELHKTVPQDGMMKMIKQDFMLISAHSKLTLKPGSWHIMMIKPNEVPREGDSVAIKLVFDNGLSKTIYAKVRKEGVMDHKKMIHHQH</sequence>
<feature type="signal peptide" evidence="1">
    <location>
        <begin position="1"/>
        <end position="22"/>
    </location>
</feature>
<dbReference type="SUPFAM" id="SSF110087">
    <property type="entry name" value="DR1885-like metal-binding protein"/>
    <property type="match status" value="1"/>
</dbReference>
<dbReference type="PANTHER" id="PTHR36302">
    <property type="entry name" value="BLR7088 PROTEIN"/>
    <property type="match status" value="1"/>
</dbReference>
<dbReference type="Proteomes" id="UP000626656">
    <property type="component" value="Unassembled WGS sequence"/>
</dbReference>
<accession>A0ABM8MBN7</accession>
<dbReference type="EMBL" id="CAHJWF010000560">
    <property type="protein sequence ID" value="CAB5508208.1"/>
    <property type="molecule type" value="Genomic_DNA"/>
</dbReference>
<dbReference type="InterPro" id="IPR007410">
    <property type="entry name" value="LpqE-like"/>
</dbReference>
<evidence type="ECO:0000256" key="1">
    <source>
        <dbReference type="SAM" id="SignalP"/>
    </source>
</evidence>
<comment type="caution">
    <text evidence="2">The sequence shown here is derived from an EMBL/GenBank/DDBJ whole genome shotgun (WGS) entry which is preliminary data.</text>
</comment>
<protein>
    <submittedName>
        <fullName evidence="2">Copper metallochaperone, bacterial analog of Cox17 protein</fullName>
    </submittedName>
</protein>
<dbReference type="InterPro" id="IPR036182">
    <property type="entry name" value="PCuAC_sf"/>
</dbReference>
<dbReference type="InterPro" id="IPR058248">
    <property type="entry name" value="Lxx211020-like"/>
</dbReference>
<dbReference type="PANTHER" id="PTHR36302:SF1">
    <property type="entry name" value="COPPER CHAPERONE PCU(A)C"/>
    <property type="match status" value="1"/>
</dbReference>
<name>A0ABM8MBN7_9GAMM</name>
<dbReference type="RefSeq" id="WP_090715248.1">
    <property type="nucleotide sequence ID" value="NZ_CAHJWF010000560.1"/>
</dbReference>
<reference evidence="2 3" key="1">
    <citation type="submission" date="2020-05" db="EMBL/GenBank/DDBJ databases">
        <authorList>
            <person name="Petersen J."/>
            <person name="Sayavedra L."/>
        </authorList>
    </citation>
    <scope>NUCLEOTIDE SEQUENCE [LARGE SCALE GENOMIC DNA]</scope>
    <source>
        <strain evidence="2">B azoricus SOX ET2 1586I</strain>
    </source>
</reference>
<gene>
    <name evidence="2" type="ORF">AZO1586I_2483</name>
</gene>
<proteinExistence type="predicted"/>
<keyword evidence="1" id="KW-0732">Signal</keyword>
<dbReference type="Gene3D" id="2.60.40.1890">
    <property type="entry name" value="PCu(A)C copper chaperone"/>
    <property type="match status" value="1"/>
</dbReference>
<feature type="chain" id="PRO_5045431791" evidence="1">
    <location>
        <begin position="23"/>
        <end position="161"/>
    </location>
</feature>
<evidence type="ECO:0000313" key="2">
    <source>
        <dbReference type="EMBL" id="CAB5508208.1"/>
    </source>
</evidence>
<evidence type="ECO:0000313" key="3">
    <source>
        <dbReference type="Proteomes" id="UP000626656"/>
    </source>
</evidence>
<keyword evidence="3" id="KW-1185">Reference proteome</keyword>
<organism evidence="2 3">
    <name type="scientific">Bathymodiolus thermophilus thioautotrophic gill symbiont</name>
    <dbReference type="NCBI Taxonomy" id="2360"/>
    <lineage>
        <taxon>Bacteria</taxon>
        <taxon>Pseudomonadati</taxon>
        <taxon>Pseudomonadota</taxon>
        <taxon>Gammaproteobacteria</taxon>
        <taxon>sulfur-oxidizing symbionts</taxon>
    </lineage>
</organism>